<organism evidence="9 10">
    <name type="scientific">candidate division TA06 bacterium B3_TA06</name>
    <dbReference type="NCBI Taxonomy" id="2012487"/>
    <lineage>
        <taxon>Bacteria</taxon>
        <taxon>Bacteria division TA06</taxon>
    </lineage>
</organism>
<dbReference type="Pfam" id="PF00107">
    <property type="entry name" value="ADH_zinc_N"/>
    <property type="match status" value="1"/>
</dbReference>
<dbReference type="SUPFAM" id="SSF51735">
    <property type="entry name" value="NAD(P)-binding Rossmann-fold domains"/>
    <property type="match status" value="1"/>
</dbReference>
<sequence length="342" mass="37449">MRAMQLQSTAGIEKDPLKLVDLEIPEPEEGQVRVKVSRCGVCHTDLHTVEGDLALPRLPIVPGHEIIGRIDKVGEGVSRERLGERVGVPWLYSTCGECSFCREGKENLCANARFTGYHVDGGYAEYLVVPQDSAYQIPEGIGDAEAAPLMCGGVIGYRALVLSRAKAGQILGLYGFGNSAHVTMQVARYLGIRVFVFSRTPANRKLAKRLGAEWTGTADEKPTEPLHAGIIFAPSGPLVPIALKHLRPRGTLALAGITMTDIPSFPYELIYRERALRSVANSTHEDVRQLLEYAGKIPIKTEVTEFPLEDANKVLRAMKESKIQGGAILQCFFCAPRKRSQN</sequence>
<keyword evidence="4 7" id="KW-0479">Metal-binding</keyword>
<dbReference type="InterPro" id="IPR014187">
    <property type="entry name" value="ADH_Zn_typ-2"/>
</dbReference>
<dbReference type="AlphaFoldDB" id="A0A532VAT9"/>
<dbReference type="InterPro" id="IPR011032">
    <property type="entry name" value="GroES-like_sf"/>
</dbReference>
<dbReference type="InterPro" id="IPR020843">
    <property type="entry name" value="ER"/>
</dbReference>
<dbReference type="PANTHER" id="PTHR42940">
    <property type="entry name" value="ALCOHOL DEHYDROGENASE 1-RELATED"/>
    <property type="match status" value="1"/>
</dbReference>
<accession>A0A532VAT9</accession>
<dbReference type="GO" id="GO:0008270">
    <property type="term" value="F:zinc ion binding"/>
    <property type="evidence" value="ECO:0007669"/>
    <property type="project" value="InterPro"/>
</dbReference>
<protein>
    <recommendedName>
        <fullName evidence="3">alcohol dehydrogenase</fullName>
        <ecNumber evidence="3">1.1.1.1</ecNumber>
    </recommendedName>
</protein>
<evidence type="ECO:0000256" key="7">
    <source>
        <dbReference type="RuleBase" id="RU361277"/>
    </source>
</evidence>
<dbReference type="GO" id="GO:0004022">
    <property type="term" value="F:alcohol dehydrogenase (NAD+) activity"/>
    <property type="evidence" value="ECO:0007669"/>
    <property type="project" value="UniProtKB-EC"/>
</dbReference>
<dbReference type="SUPFAM" id="SSF50129">
    <property type="entry name" value="GroES-like"/>
    <property type="match status" value="1"/>
</dbReference>
<dbReference type="EC" id="1.1.1.1" evidence="3"/>
<evidence type="ECO:0000256" key="6">
    <source>
        <dbReference type="ARBA" id="ARBA00023002"/>
    </source>
</evidence>
<evidence type="ECO:0000313" key="10">
    <source>
        <dbReference type="Proteomes" id="UP000317778"/>
    </source>
</evidence>
<dbReference type="SMART" id="SM00829">
    <property type="entry name" value="PKS_ER"/>
    <property type="match status" value="1"/>
</dbReference>
<keyword evidence="6" id="KW-0560">Oxidoreductase</keyword>
<dbReference type="Pfam" id="PF08240">
    <property type="entry name" value="ADH_N"/>
    <property type="match status" value="1"/>
</dbReference>
<dbReference type="NCBIfam" id="TIGR02822">
    <property type="entry name" value="adh_fam_2"/>
    <property type="match status" value="1"/>
</dbReference>
<evidence type="ECO:0000256" key="1">
    <source>
        <dbReference type="ARBA" id="ARBA00001947"/>
    </source>
</evidence>
<dbReference type="InterPro" id="IPR013149">
    <property type="entry name" value="ADH-like_C"/>
</dbReference>
<comment type="similarity">
    <text evidence="2 7">Belongs to the zinc-containing alcohol dehydrogenase family.</text>
</comment>
<dbReference type="InterPro" id="IPR036291">
    <property type="entry name" value="NAD(P)-bd_dom_sf"/>
</dbReference>
<proteinExistence type="inferred from homology"/>
<dbReference type="GO" id="GO:0005737">
    <property type="term" value="C:cytoplasm"/>
    <property type="evidence" value="ECO:0007669"/>
    <property type="project" value="TreeGrafter"/>
</dbReference>
<evidence type="ECO:0000256" key="2">
    <source>
        <dbReference type="ARBA" id="ARBA00008072"/>
    </source>
</evidence>
<dbReference type="PANTHER" id="PTHR42940:SF8">
    <property type="entry name" value="VACUOLAR PROTEIN SORTING-ASSOCIATED PROTEIN 11"/>
    <property type="match status" value="1"/>
</dbReference>
<reference evidence="9 10" key="1">
    <citation type="submission" date="2017-06" db="EMBL/GenBank/DDBJ databases">
        <title>Novel microbial phyla capable of carbon fixation and sulfur reduction in deep-sea sediments.</title>
        <authorList>
            <person name="Huang J."/>
            <person name="Baker B."/>
            <person name="Wang Y."/>
        </authorList>
    </citation>
    <scope>NUCLEOTIDE SEQUENCE [LARGE SCALE GENOMIC DNA]</scope>
    <source>
        <strain evidence="9">B3_TA06</strain>
    </source>
</reference>
<evidence type="ECO:0000313" key="9">
    <source>
        <dbReference type="EMBL" id="TKJ44315.1"/>
    </source>
</evidence>
<feature type="domain" description="Enoyl reductase (ER)" evidence="8">
    <location>
        <begin position="14"/>
        <end position="329"/>
    </location>
</feature>
<dbReference type="Proteomes" id="UP000317778">
    <property type="component" value="Unassembled WGS sequence"/>
</dbReference>
<name>A0A532VAT9_UNCT6</name>
<comment type="caution">
    <text evidence="9">The sequence shown here is derived from an EMBL/GenBank/DDBJ whole genome shotgun (WGS) entry which is preliminary data.</text>
</comment>
<evidence type="ECO:0000256" key="4">
    <source>
        <dbReference type="ARBA" id="ARBA00022723"/>
    </source>
</evidence>
<gene>
    <name evidence="9" type="ORF">CEE36_00825</name>
</gene>
<dbReference type="CDD" id="cd08298">
    <property type="entry name" value="CAD2"/>
    <property type="match status" value="1"/>
</dbReference>
<evidence type="ECO:0000256" key="5">
    <source>
        <dbReference type="ARBA" id="ARBA00022833"/>
    </source>
</evidence>
<dbReference type="PROSITE" id="PS00059">
    <property type="entry name" value="ADH_ZINC"/>
    <property type="match status" value="1"/>
</dbReference>
<evidence type="ECO:0000259" key="8">
    <source>
        <dbReference type="SMART" id="SM00829"/>
    </source>
</evidence>
<dbReference type="Gene3D" id="3.90.180.10">
    <property type="entry name" value="Medium-chain alcohol dehydrogenases, catalytic domain"/>
    <property type="match status" value="1"/>
</dbReference>
<dbReference type="EMBL" id="NJBO01000001">
    <property type="protein sequence ID" value="TKJ44315.1"/>
    <property type="molecule type" value="Genomic_DNA"/>
</dbReference>
<dbReference type="InterPro" id="IPR002328">
    <property type="entry name" value="ADH_Zn_CS"/>
</dbReference>
<keyword evidence="5 7" id="KW-0862">Zinc</keyword>
<dbReference type="Gene3D" id="3.40.50.720">
    <property type="entry name" value="NAD(P)-binding Rossmann-like Domain"/>
    <property type="match status" value="1"/>
</dbReference>
<dbReference type="InterPro" id="IPR013154">
    <property type="entry name" value="ADH-like_N"/>
</dbReference>
<evidence type="ECO:0000256" key="3">
    <source>
        <dbReference type="ARBA" id="ARBA00013190"/>
    </source>
</evidence>
<comment type="cofactor">
    <cofactor evidence="1 7">
        <name>Zn(2+)</name>
        <dbReference type="ChEBI" id="CHEBI:29105"/>
    </cofactor>
</comment>